<name>A0A2K2BW19_POPTR</name>
<accession>A0A2K2BW19</accession>
<protein>
    <submittedName>
        <fullName evidence="1">Uncharacterized protein</fullName>
    </submittedName>
</protein>
<dbReference type="InParanoid" id="A0A2K2BW19"/>
<dbReference type="EMBL" id="CM009290">
    <property type="protein sequence ID" value="PNT53979.1"/>
    <property type="molecule type" value="Genomic_DNA"/>
</dbReference>
<organism evidence="1 2">
    <name type="scientific">Populus trichocarpa</name>
    <name type="common">Western balsam poplar</name>
    <name type="synonym">Populus balsamifera subsp. trichocarpa</name>
    <dbReference type="NCBI Taxonomy" id="3694"/>
    <lineage>
        <taxon>Eukaryota</taxon>
        <taxon>Viridiplantae</taxon>
        <taxon>Streptophyta</taxon>
        <taxon>Embryophyta</taxon>
        <taxon>Tracheophyta</taxon>
        <taxon>Spermatophyta</taxon>
        <taxon>Magnoliopsida</taxon>
        <taxon>eudicotyledons</taxon>
        <taxon>Gunneridae</taxon>
        <taxon>Pentapetalae</taxon>
        <taxon>rosids</taxon>
        <taxon>fabids</taxon>
        <taxon>Malpighiales</taxon>
        <taxon>Salicaceae</taxon>
        <taxon>Saliceae</taxon>
        <taxon>Populus</taxon>
    </lineage>
</organism>
<reference evidence="1 2" key="1">
    <citation type="journal article" date="2006" name="Science">
        <title>The genome of black cottonwood, Populus trichocarpa (Torr. &amp; Gray).</title>
        <authorList>
            <person name="Tuskan G.A."/>
            <person name="Difazio S."/>
            <person name="Jansson S."/>
            <person name="Bohlmann J."/>
            <person name="Grigoriev I."/>
            <person name="Hellsten U."/>
            <person name="Putnam N."/>
            <person name="Ralph S."/>
            <person name="Rombauts S."/>
            <person name="Salamov A."/>
            <person name="Schein J."/>
            <person name="Sterck L."/>
            <person name="Aerts A."/>
            <person name="Bhalerao R.R."/>
            <person name="Bhalerao R.P."/>
            <person name="Blaudez D."/>
            <person name="Boerjan W."/>
            <person name="Brun A."/>
            <person name="Brunner A."/>
            <person name="Busov V."/>
            <person name="Campbell M."/>
            <person name="Carlson J."/>
            <person name="Chalot M."/>
            <person name="Chapman J."/>
            <person name="Chen G.L."/>
            <person name="Cooper D."/>
            <person name="Coutinho P.M."/>
            <person name="Couturier J."/>
            <person name="Covert S."/>
            <person name="Cronk Q."/>
            <person name="Cunningham R."/>
            <person name="Davis J."/>
            <person name="Degroeve S."/>
            <person name="Dejardin A."/>
            <person name="Depamphilis C."/>
            <person name="Detter J."/>
            <person name="Dirks B."/>
            <person name="Dubchak I."/>
            <person name="Duplessis S."/>
            <person name="Ehlting J."/>
            <person name="Ellis B."/>
            <person name="Gendler K."/>
            <person name="Goodstein D."/>
            <person name="Gribskov M."/>
            <person name="Grimwood J."/>
            <person name="Groover A."/>
            <person name="Gunter L."/>
            <person name="Hamberger B."/>
            <person name="Heinze B."/>
            <person name="Helariutta Y."/>
            <person name="Henrissat B."/>
            <person name="Holligan D."/>
            <person name="Holt R."/>
            <person name="Huang W."/>
            <person name="Islam-Faridi N."/>
            <person name="Jones S."/>
            <person name="Jones-Rhoades M."/>
            <person name="Jorgensen R."/>
            <person name="Joshi C."/>
            <person name="Kangasjarvi J."/>
            <person name="Karlsson J."/>
            <person name="Kelleher C."/>
            <person name="Kirkpatrick R."/>
            <person name="Kirst M."/>
            <person name="Kohler A."/>
            <person name="Kalluri U."/>
            <person name="Larimer F."/>
            <person name="Leebens-Mack J."/>
            <person name="Leple J.C."/>
            <person name="Locascio P."/>
            <person name="Lou Y."/>
            <person name="Lucas S."/>
            <person name="Martin F."/>
            <person name="Montanini B."/>
            <person name="Napoli C."/>
            <person name="Nelson D.R."/>
            <person name="Nelson C."/>
            <person name="Nieminen K."/>
            <person name="Nilsson O."/>
            <person name="Pereda V."/>
            <person name="Peter G."/>
            <person name="Philippe R."/>
            <person name="Pilate G."/>
            <person name="Poliakov A."/>
            <person name="Razumovskaya J."/>
            <person name="Richardson P."/>
            <person name="Rinaldi C."/>
            <person name="Ritland K."/>
            <person name="Rouze P."/>
            <person name="Ryaboy D."/>
            <person name="Schmutz J."/>
            <person name="Schrader J."/>
            <person name="Segerman B."/>
            <person name="Shin H."/>
            <person name="Siddiqui A."/>
            <person name="Sterky F."/>
            <person name="Terry A."/>
            <person name="Tsai C.J."/>
            <person name="Uberbacher E."/>
            <person name="Unneberg P."/>
            <person name="Vahala J."/>
            <person name="Wall K."/>
            <person name="Wessler S."/>
            <person name="Yang G."/>
            <person name="Yin T."/>
            <person name="Douglas C."/>
            <person name="Marra M."/>
            <person name="Sandberg G."/>
            <person name="Van de Peer Y."/>
            <person name="Rokhsar D."/>
        </authorList>
    </citation>
    <scope>NUCLEOTIDE SEQUENCE [LARGE SCALE GENOMIC DNA]</scope>
    <source>
        <strain evidence="2">cv. Nisqually</strain>
    </source>
</reference>
<keyword evidence="2" id="KW-1185">Reference proteome</keyword>
<proteinExistence type="predicted"/>
<dbReference type="Proteomes" id="UP000006729">
    <property type="component" value="Chromosome 1"/>
</dbReference>
<evidence type="ECO:0000313" key="1">
    <source>
        <dbReference type="EMBL" id="PNT53979.1"/>
    </source>
</evidence>
<evidence type="ECO:0000313" key="2">
    <source>
        <dbReference type="Proteomes" id="UP000006729"/>
    </source>
</evidence>
<gene>
    <name evidence="1" type="ORF">POPTR_001G115700</name>
</gene>
<sequence length="78" mass="9462">MATVNGEEEDTCVWYYKNPSSLPAQYKKHENSFHHLNLFHHCIIDKPREQYKRMKSILHKQRIASLYYLLLLCKLFLH</sequence>
<dbReference type="AlphaFoldDB" id="A0A2K2BW19"/>